<dbReference type="PROSITE" id="PS00211">
    <property type="entry name" value="ABC_TRANSPORTER_1"/>
    <property type="match status" value="1"/>
</dbReference>
<dbReference type="GO" id="GO:0016020">
    <property type="term" value="C:membrane"/>
    <property type="evidence" value="ECO:0007669"/>
    <property type="project" value="InterPro"/>
</dbReference>
<dbReference type="InterPro" id="IPR003593">
    <property type="entry name" value="AAA+_ATPase"/>
</dbReference>
<dbReference type="Proteomes" id="UP001050975">
    <property type="component" value="Unassembled WGS sequence"/>
</dbReference>
<keyword evidence="7" id="KW-1185">Reference proteome</keyword>
<dbReference type="GO" id="GO:0140359">
    <property type="term" value="F:ABC-type transporter activity"/>
    <property type="evidence" value="ECO:0007669"/>
    <property type="project" value="InterPro"/>
</dbReference>
<dbReference type="GO" id="GO:0016887">
    <property type="term" value="F:ATP hydrolysis activity"/>
    <property type="evidence" value="ECO:0007669"/>
    <property type="project" value="InterPro"/>
</dbReference>
<comment type="caution">
    <text evidence="6">The sequence shown here is derived from an EMBL/GenBank/DDBJ whole genome shotgun (WGS) entry which is preliminary data.</text>
</comment>
<dbReference type="EMBL" id="BLAY01000024">
    <property type="protein sequence ID" value="GET37214.1"/>
    <property type="molecule type" value="Genomic_DNA"/>
</dbReference>
<feature type="domain" description="ABC transporter" evidence="5">
    <location>
        <begin position="56"/>
        <end position="287"/>
    </location>
</feature>
<dbReference type="Pfam" id="PF00005">
    <property type="entry name" value="ABC_tran"/>
    <property type="match status" value="1"/>
</dbReference>
<evidence type="ECO:0000313" key="6">
    <source>
        <dbReference type="EMBL" id="GET37214.1"/>
    </source>
</evidence>
<keyword evidence="4" id="KW-0067">ATP-binding</keyword>
<dbReference type="Pfam" id="PF14524">
    <property type="entry name" value="Wzt_C"/>
    <property type="match status" value="1"/>
</dbReference>
<keyword evidence="3" id="KW-0547">Nucleotide-binding</keyword>
<dbReference type="Gene3D" id="2.70.50.60">
    <property type="entry name" value="abc- transporter (atp binding component) like domain"/>
    <property type="match status" value="1"/>
</dbReference>
<sequence>MDSIPTGDALCDRESERMMTELKDSAAGKPDDSEVVISVENLSKKFCRDLKRSLAYGIQDIATELVGGRRHSENLRNGEFWALKNVNFQLRRGEAVGLVGSNGAGKSTLLRIISGLIKPDTGKVKVRGSLAPLIALGAGFNPILTGRENIYANMSILGLSTQEIKKRFDDVVDFAEIWEAIDSPVQSYSSGMAARLGFACAIHIEPDILLIDEVLAVGDIKFRMKCHRRLAKLRENGTAFILVSHNPPAILNVCNMGLYLSKGKLLATGDIDSVVRKYEEDLCLNGIEKSVGYAYYPEKNKSESLGLDIVSISLKDRQGNITEALTSGEPSYFCVGCKAHHQINNANLCLTITDLSGENERVLYLTSASDNECLEVFTGEKVEIQLYMPYCCLKPGRYNAKVIMREGAYSFDAVESFRFTVKADRSLNQSLFYQPRKWKIMRN</sequence>
<dbReference type="InterPro" id="IPR017871">
    <property type="entry name" value="ABC_transporter-like_CS"/>
</dbReference>
<accession>A0AAV3XA02</accession>
<evidence type="ECO:0000256" key="4">
    <source>
        <dbReference type="ARBA" id="ARBA00022840"/>
    </source>
</evidence>
<dbReference type="RefSeq" id="WP_226578314.1">
    <property type="nucleotide sequence ID" value="NZ_BLAY01000024.1"/>
</dbReference>
<dbReference type="InterPro" id="IPR015860">
    <property type="entry name" value="ABC_transpr_TagH-like"/>
</dbReference>
<evidence type="ECO:0000256" key="3">
    <source>
        <dbReference type="ARBA" id="ARBA00022741"/>
    </source>
</evidence>
<reference evidence="6" key="1">
    <citation type="submission" date="2019-10" db="EMBL/GenBank/DDBJ databases">
        <title>Draft genome sequece of Microseira wollei NIES-4236.</title>
        <authorList>
            <person name="Yamaguchi H."/>
            <person name="Suzuki S."/>
            <person name="Kawachi M."/>
        </authorList>
    </citation>
    <scope>NUCLEOTIDE SEQUENCE</scope>
    <source>
        <strain evidence="6">NIES-4236</strain>
    </source>
</reference>
<dbReference type="InterPro" id="IPR050683">
    <property type="entry name" value="Bact_Polysacc_Export_ATP-bd"/>
</dbReference>
<dbReference type="InterPro" id="IPR029439">
    <property type="entry name" value="Wzt_C"/>
</dbReference>
<dbReference type="PANTHER" id="PTHR46743:SF2">
    <property type="entry name" value="TEICHOIC ACIDS EXPORT ATP-BINDING PROTEIN TAGH"/>
    <property type="match status" value="1"/>
</dbReference>
<dbReference type="PANTHER" id="PTHR46743">
    <property type="entry name" value="TEICHOIC ACIDS EXPORT ATP-BINDING PROTEIN TAGH"/>
    <property type="match status" value="1"/>
</dbReference>
<evidence type="ECO:0000313" key="7">
    <source>
        <dbReference type="Proteomes" id="UP001050975"/>
    </source>
</evidence>
<dbReference type="InterPro" id="IPR003439">
    <property type="entry name" value="ABC_transporter-like_ATP-bd"/>
</dbReference>
<dbReference type="AlphaFoldDB" id="A0AAV3XA02"/>
<name>A0AAV3XA02_9CYAN</name>
<organism evidence="6 7">
    <name type="scientific">Microseira wollei NIES-4236</name>
    <dbReference type="NCBI Taxonomy" id="2530354"/>
    <lineage>
        <taxon>Bacteria</taxon>
        <taxon>Bacillati</taxon>
        <taxon>Cyanobacteriota</taxon>
        <taxon>Cyanophyceae</taxon>
        <taxon>Oscillatoriophycideae</taxon>
        <taxon>Aerosakkonematales</taxon>
        <taxon>Aerosakkonemataceae</taxon>
        <taxon>Microseira</taxon>
    </lineage>
</organism>
<dbReference type="CDD" id="cd10147">
    <property type="entry name" value="Wzt_C-like"/>
    <property type="match status" value="1"/>
</dbReference>
<evidence type="ECO:0000256" key="2">
    <source>
        <dbReference type="ARBA" id="ARBA00022448"/>
    </source>
</evidence>
<gene>
    <name evidence="6" type="ORF">MiSe_19670</name>
</gene>
<evidence type="ECO:0000256" key="1">
    <source>
        <dbReference type="ARBA" id="ARBA00005417"/>
    </source>
</evidence>
<comment type="similarity">
    <text evidence="1">Belongs to the ABC transporter superfamily.</text>
</comment>
<dbReference type="CDD" id="cd03220">
    <property type="entry name" value="ABC_KpsT_Wzt"/>
    <property type="match status" value="1"/>
</dbReference>
<protein>
    <submittedName>
        <fullName evidence="6">ABC transporter ATP binding subunit</fullName>
    </submittedName>
</protein>
<dbReference type="InterPro" id="IPR027417">
    <property type="entry name" value="P-loop_NTPase"/>
</dbReference>
<dbReference type="PROSITE" id="PS50893">
    <property type="entry name" value="ABC_TRANSPORTER_2"/>
    <property type="match status" value="1"/>
</dbReference>
<dbReference type="Gene3D" id="3.40.50.300">
    <property type="entry name" value="P-loop containing nucleotide triphosphate hydrolases"/>
    <property type="match status" value="1"/>
</dbReference>
<dbReference type="SUPFAM" id="SSF52540">
    <property type="entry name" value="P-loop containing nucleoside triphosphate hydrolases"/>
    <property type="match status" value="1"/>
</dbReference>
<keyword evidence="2" id="KW-0813">Transport</keyword>
<dbReference type="GO" id="GO:0005524">
    <property type="term" value="F:ATP binding"/>
    <property type="evidence" value="ECO:0007669"/>
    <property type="project" value="UniProtKB-KW"/>
</dbReference>
<proteinExistence type="inferred from homology"/>
<dbReference type="SMART" id="SM00382">
    <property type="entry name" value="AAA"/>
    <property type="match status" value="1"/>
</dbReference>
<evidence type="ECO:0000259" key="5">
    <source>
        <dbReference type="PROSITE" id="PS50893"/>
    </source>
</evidence>